<keyword evidence="1" id="KW-0732">Signal</keyword>
<dbReference type="AlphaFoldDB" id="A0AAV4U625"/>
<feature type="signal peptide" evidence="1">
    <location>
        <begin position="1"/>
        <end position="20"/>
    </location>
</feature>
<evidence type="ECO:0000313" key="2">
    <source>
        <dbReference type="EMBL" id="GIY53229.1"/>
    </source>
</evidence>
<dbReference type="EMBL" id="BPLQ01010742">
    <property type="protein sequence ID" value="GIY53229.1"/>
    <property type="molecule type" value="Genomic_DNA"/>
</dbReference>
<keyword evidence="3" id="KW-1185">Reference proteome</keyword>
<protein>
    <recommendedName>
        <fullName evidence="4">Secreted protein</fullName>
    </recommendedName>
</protein>
<gene>
    <name evidence="2" type="ORF">CDAR_51521</name>
</gene>
<name>A0AAV4U625_9ARAC</name>
<comment type="caution">
    <text evidence="2">The sequence shown here is derived from an EMBL/GenBank/DDBJ whole genome shotgun (WGS) entry which is preliminary data.</text>
</comment>
<evidence type="ECO:0008006" key="4">
    <source>
        <dbReference type="Google" id="ProtNLM"/>
    </source>
</evidence>
<reference evidence="2 3" key="1">
    <citation type="submission" date="2021-06" db="EMBL/GenBank/DDBJ databases">
        <title>Caerostris darwini draft genome.</title>
        <authorList>
            <person name="Kono N."/>
            <person name="Arakawa K."/>
        </authorList>
    </citation>
    <scope>NUCLEOTIDE SEQUENCE [LARGE SCALE GENOMIC DNA]</scope>
</reference>
<accession>A0AAV4U625</accession>
<proteinExistence type="predicted"/>
<dbReference type="Proteomes" id="UP001054837">
    <property type="component" value="Unassembled WGS sequence"/>
</dbReference>
<feature type="chain" id="PRO_5043988605" description="Secreted protein" evidence="1">
    <location>
        <begin position="21"/>
        <end position="162"/>
    </location>
</feature>
<evidence type="ECO:0000313" key="3">
    <source>
        <dbReference type="Proteomes" id="UP001054837"/>
    </source>
</evidence>
<organism evidence="2 3">
    <name type="scientific">Caerostris darwini</name>
    <dbReference type="NCBI Taxonomy" id="1538125"/>
    <lineage>
        <taxon>Eukaryota</taxon>
        <taxon>Metazoa</taxon>
        <taxon>Ecdysozoa</taxon>
        <taxon>Arthropoda</taxon>
        <taxon>Chelicerata</taxon>
        <taxon>Arachnida</taxon>
        <taxon>Araneae</taxon>
        <taxon>Araneomorphae</taxon>
        <taxon>Entelegynae</taxon>
        <taxon>Araneoidea</taxon>
        <taxon>Araneidae</taxon>
        <taxon>Caerostris</taxon>
    </lineage>
</organism>
<evidence type="ECO:0000256" key="1">
    <source>
        <dbReference type="SAM" id="SignalP"/>
    </source>
</evidence>
<sequence length="162" mass="18253">MLMLIFVVFCVILNNESATALKFLREASAESAPFGLRPISSFDSPAGKTRSGKAPRTKLVQCLQNGSEDRKVSGRPAPFSFLHRIVPHSKEIPRGQVTEKMPMVNEWRRHSAQRNGPTVNAYKPYLFSTSFALKSESNYLCTRKNWKACEEFHAISVINVLH</sequence>